<organism evidence="1 2">
    <name type="scientific">Thermoflexibacter ruber</name>
    <dbReference type="NCBI Taxonomy" id="1003"/>
    <lineage>
        <taxon>Bacteria</taxon>
        <taxon>Pseudomonadati</taxon>
        <taxon>Bacteroidota</taxon>
        <taxon>Cytophagia</taxon>
        <taxon>Cytophagales</taxon>
        <taxon>Thermoflexibacteraceae</taxon>
        <taxon>Thermoflexibacter</taxon>
    </lineage>
</organism>
<dbReference type="Pfam" id="PF13585">
    <property type="entry name" value="CHU_C"/>
    <property type="match status" value="1"/>
</dbReference>
<dbReference type="NCBIfam" id="TIGR04131">
    <property type="entry name" value="Bac_Flav_CTERM"/>
    <property type="match status" value="1"/>
</dbReference>
<proteinExistence type="predicted"/>
<protein>
    <submittedName>
        <fullName evidence="1">Gliding motility-associated C-terminal domain-containing protein</fullName>
    </submittedName>
</protein>
<keyword evidence="2" id="KW-1185">Reference proteome</keyword>
<dbReference type="Proteomes" id="UP000199513">
    <property type="component" value="Unassembled WGS sequence"/>
</dbReference>
<evidence type="ECO:0000313" key="1">
    <source>
        <dbReference type="EMBL" id="SFE49090.1"/>
    </source>
</evidence>
<dbReference type="InterPro" id="IPR026341">
    <property type="entry name" value="T9SS_type_B"/>
</dbReference>
<accession>A0A1I2B1R1</accession>
<dbReference type="EMBL" id="FONY01000002">
    <property type="protein sequence ID" value="SFE49090.1"/>
    <property type="molecule type" value="Genomic_DNA"/>
</dbReference>
<evidence type="ECO:0000313" key="2">
    <source>
        <dbReference type="Proteomes" id="UP000199513"/>
    </source>
</evidence>
<sequence length="622" mass="69246">MKRFIIFTIAFLLLFINQLFSQGNFTPCFKTDITKGCAPLRIRPNDCSGAAASLIFYDYGDGRGPVPDKEVTYSRAGRYAITQYINTGGSGGMKTDGQYFIEVTNPANPAFDIQFCSNFVVNVTVSSKDFEDYFIDFGNGQNKTVKGGETASVKYSSSSPVRITVYGNATTANASCGSTQKMITPLERQPKGILRQVRVLSDDRVEVSFTLNSLTTNYRLLQNSLVSGDNKRIDLRSGSSSIVSPDRVSNFDFYRYRILALDQCGGEEEFASEAVSTLLLSVNTSIGRNSLAWNRLNDFGFVNYIVYRDDKPIRTITNPNTTTFIDTDVKCGQEYCYRIECTANGGTTKSISATKCIVASRESNPRAVAQFVANVVNENIEIRWQVPTDSKPQSTFLLRTDEQGNSTRIQVPNTPPFVDVSADLLNKDYCYKLFYVDECGNTSPESSIACPIRLVLTEEDNEVVLNWVATGVSSLAVEKLDLNNNPYRVIPNNSGTLIEAKINLDRQFTRYRIRGVVNGILVYSNIVSIRVKAQLIYPNAFSPNNDGLNDTFSVKGNFINEFRLQIFNRWGTLVYESTDLNASWDGRFNGELVPEGAYILTIEGKDDIGKKISERTILTIVK</sequence>
<name>A0A1I2B1R1_9BACT</name>
<dbReference type="Gene3D" id="2.60.40.10">
    <property type="entry name" value="Immunoglobulins"/>
    <property type="match status" value="1"/>
</dbReference>
<dbReference type="RefSeq" id="WP_091538769.1">
    <property type="nucleotide sequence ID" value="NZ_FONY01000002.1"/>
</dbReference>
<dbReference type="InterPro" id="IPR036116">
    <property type="entry name" value="FN3_sf"/>
</dbReference>
<dbReference type="AlphaFoldDB" id="A0A1I2B1R1"/>
<dbReference type="OrthoDB" id="631648at2"/>
<dbReference type="InterPro" id="IPR013783">
    <property type="entry name" value="Ig-like_fold"/>
</dbReference>
<dbReference type="SUPFAM" id="SSF49265">
    <property type="entry name" value="Fibronectin type III"/>
    <property type="match status" value="1"/>
</dbReference>
<reference evidence="1 2" key="1">
    <citation type="submission" date="2016-10" db="EMBL/GenBank/DDBJ databases">
        <authorList>
            <person name="de Groot N.N."/>
        </authorList>
    </citation>
    <scope>NUCLEOTIDE SEQUENCE [LARGE SCALE GENOMIC DNA]</scope>
    <source>
        <strain>GEY</strain>
        <strain evidence="2">DSM 9560</strain>
    </source>
</reference>
<dbReference type="STRING" id="1003.SAMN04488541_100269"/>
<gene>
    <name evidence="1" type="ORF">SAMN04488541_100269</name>
</gene>